<keyword evidence="6" id="KW-0472">Membrane</keyword>
<keyword evidence="3" id="KW-1003">Cell membrane</keyword>
<dbReference type="EMBL" id="JAJJPB010000001">
    <property type="protein sequence ID" value="MCC9293334.1"/>
    <property type="molecule type" value="Genomic_DNA"/>
</dbReference>
<comment type="subcellular location">
    <subcellularLocation>
        <location evidence="1">Cell membrane</location>
        <topology evidence="1">Peripheral membrane protein</topology>
    </subcellularLocation>
</comment>
<dbReference type="Gene3D" id="3.40.50.300">
    <property type="entry name" value="P-loop containing nucleotide triphosphate hydrolases"/>
    <property type="match status" value="1"/>
</dbReference>
<evidence type="ECO:0000313" key="8">
    <source>
        <dbReference type="EMBL" id="MCC9293334.1"/>
    </source>
</evidence>
<evidence type="ECO:0000256" key="2">
    <source>
        <dbReference type="ARBA" id="ARBA00022448"/>
    </source>
</evidence>
<evidence type="ECO:0000256" key="6">
    <source>
        <dbReference type="ARBA" id="ARBA00023136"/>
    </source>
</evidence>
<dbReference type="PIRSF" id="PIRSF039085">
    <property type="entry name" value="ABC_ATPase_HisP"/>
    <property type="match status" value="1"/>
</dbReference>
<dbReference type="GO" id="GO:0005524">
    <property type="term" value="F:ATP binding"/>
    <property type="evidence" value="ECO:0007669"/>
    <property type="project" value="UniProtKB-KW"/>
</dbReference>
<dbReference type="RefSeq" id="WP_150358575.1">
    <property type="nucleotide sequence ID" value="NZ_JAJJPB010000001.1"/>
</dbReference>
<accession>A0ABS8N0L2</accession>
<proteinExistence type="predicted"/>
<protein>
    <submittedName>
        <fullName evidence="8">Amino acid ABC transporter ATP-binding protein</fullName>
    </submittedName>
</protein>
<organism evidence="8 9">
    <name type="scientific">Clostridium aromativorans</name>
    <dbReference type="NCBI Taxonomy" id="2836848"/>
    <lineage>
        <taxon>Bacteria</taxon>
        <taxon>Bacillati</taxon>
        <taxon>Bacillota</taxon>
        <taxon>Clostridia</taxon>
        <taxon>Eubacteriales</taxon>
        <taxon>Clostridiaceae</taxon>
        <taxon>Clostridium</taxon>
    </lineage>
</organism>
<dbReference type="InterPro" id="IPR003593">
    <property type="entry name" value="AAA+_ATPase"/>
</dbReference>
<dbReference type="SMART" id="SM00382">
    <property type="entry name" value="AAA"/>
    <property type="match status" value="1"/>
</dbReference>
<dbReference type="InterPro" id="IPR003439">
    <property type="entry name" value="ABC_transporter-like_ATP-bd"/>
</dbReference>
<evidence type="ECO:0000313" key="9">
    <source>
        <dbReference type="Proteomes" id="UP001165422"/>
    </source>
</evidence>
<dbReference type="SUPFAM" id="SSF52540">
    <property type="entry name" value="P-loop containing nucleoside triphosphate hydrolases"/>
    <property type="match status" value="1"/>
</dbReference>
<dbReference type="CDD" id="cd03262">
    <property type="entry name" value="ABC_HisP_GlnQ"/>
    <property type="match status" value="1"/>
</dbReference>
<dbReference type="InterPro" id="IPR017871">
    <property type="entry name" value="ABC_transporter-like_CS"/>
</dbReference>
<evidence type="ECO:0000259" key="7">
    <source>
        <dbReference type="PROSITE" id="PS50893"/>
    </source>
</evidence>
<gene>
    <name evidence="8" type="ORF">LN736_00400</name>
</gene>
<dbReference type="Proteomes" id="UP001165422">
    <property type="component" value="Unassembled WGS sequence"/>
</dbReference>
<keyword evidence="2" id="KW-0813">Transport</keyword>
<keyword evidence="4" id="KW-0547">Nucleotide-binding</keyword>
<evidence type="ECO:0000256" key="3">
    <source>
        <dbReference type="ARBA" id="ARBA00022475"/>
    </source>
</evidence>
<dbReference type="PANTHER" id="PTHR43166">
    <property type="entry name" value="AMINO ACID IMPORT ATP-BINDING PROTEIN"/>
    <property type="match status" value="1"/>
</dbReference>
<dbReference type="Pfam" id="PF00005">
    <property type="entry name" value="ABC_tran"/>
    <property type="match status" value="1"/>
</dbReference>
<evidence type="ECO:0000256" key="1">
    <source>
        <dbReference type="ARBA" id="ARBA00004202"/>
    </source>
</evidence>
<reference evidence="8" key="1">
    <citation type="submission" date="2021-11" db="EMBL/GenBank/DDBJ databases">
        <authorList>
            <person name="Qingchun L."/>
            <person name="Dong Z."/>
            <person name="Zongwei Q."/>
            <person name="Jia Z."/>
            <person name="Duotao L."/>
        </authorList>
    </citation>
    <scope>NUCLEOTIDE SEQUENCE</scope>
    <source>
        <strain evidence="8">WLY-B-L2</strain>
    </source>
</reference>
<dbReference type="PROSITE" id="PS00211">
    <property type="entry name" value="ABC_TRANSPORTER_1"/>
    <property type="match status" value="1"/>
</dbReference>
<keyword evidence="9" id="KW-1185">Reference proteome</keyword>
<dbReference type="PROSITE" id="PS50893">
    <property type="entry name" value="ABC_TRANSPORTER_2"/>
    <property type="match status" value="1"/>
</dbReference>
<dbReference type="InterPro" id="IPR050086">
    <property type="entry name" value="MetN_ABC_transporter-like"/>
</dbReference>
<name>A0ABS8N0L2_9CLOT</name>
<comment type="caution">
    <text evidence="8">The sequence shown here is derived from an EMBL/GenBank/DDBJ whole genome shotgun (WGS) entry which is preliminary data.</text>
</comment>
<evidence type="ECO:0000256" key="5">
    <source>
        <dbReference type="ARBA" id="ARBA00022840"/>
    </source>
</evidence>
<feature type="domain" description="ABC transporter" evidence="7">
    <location>
        <begin position="2"/>
        <end position="239"/>
    </location>
</feature>
<dbReference type="InterPro" id="IPR030679">
    <property type="entry name" value="ABC_ATPase_HisP-typ"/>
</dbReference>
<evidence type="ECO:0000256" key="4">
    <source>
        <dbReference type="ARBA" id="ARBA00022741"/>
    </source>
</evidence>
<dbReference type="InterPro" id="IPR027417">
    <property type="entry name" value="P-loop_NTPase"/>
</dbReference>
<keyword evidence="5 8" id="KW-0067">ATP-binding</keyword>
<dbReference type="PANTHER" id="PTHR43166:SF35">
    <property type="entry name" value="L-CYSTINE IMPORT ATP-BINDING PROTEIN TCYN"/>
    <property type="match status" value="1"/>
</dbReference>
<sequence length="251" mass="28058">MINLRNINKYFSEHHVLKNVNLTVKKGEVIAILGPSGSGKSTLLRSINFLERPSSGIIEINGLRVNSQTASKKDIFQLRTSTAMVFQQYNLFKNLNVLQNVTIGLTTVKKLNKEKAVEIARQILDKVGLKDRVDYYPCQLSGGQQQRVGIARALALNPEVLLFDEPTSALDPELVDEVLHTIKQLANDDNTMIIVTHELGFARDVADKVVLMEDGIIVEEGSVEKMFTNPSENRTRQFIGKALKRFIVNAI</sequence>